<evidence type="ECO:0000313" key="2">
    <source>
        <dbReference type="Proteomes" id="UP000220922"/>
    </source>
</evidence>
<reference evidence="1 2" key="1">
    <citation type="submission" date="2016-05" db="EMBL/GenBank/DDBJ databases">
        <authorList>
            <person name="Lavstsen T."/>
            <person name="Jespersen J.S."/>
        </authorList>
    </citation>
    <scope>NUCLEOTIDE SEQUENCE [LARGE SCALE GENOMIC DNA]</scope>
    <source>
        <strain evidence="1 2">B7-9</strain>
    </source>
</reference>
<name>A0A2H3KPQ4_9CHLR</name>
<dbReference type="AlphaFoldDB" id="A0A2H3KPQ4"/>
<keyword evidence="2" id="KW-1185">Reference proteome</keyword>
<dbReference type="RefSeq" id="WP_141508709.1">
    <property type="nucleotide sequence ID" value="NZ_LYXE01000050.1"/>
</dbReference>
<accession>A0A2H3KPQ4</accession>
<organism evidence="1 2">
    <name type="scientific">Candidatus Chloroploca asiatica</name>
    <dbReference type="NCBI Taxonomy" id="1506545"/>
    <lineage>
        <taxon>Bacteria</taxon>
        <taxon>Bacillati</taxon>
        <taxon>Chloroflexota</taxon>
        <taxon>Chloroflexia</taxon>
        <taxon>Chloroflexales</taxon>
        <taxon>Chloroflexineae</taxon>
        <taxon>Oscillochloridaceae</taxon>
        <taxon>Candidatus Chloroploca</taxon>
    </lineage>
</organism>
<gene>
    <name evidence="1" type="ORF">A9Q02_10555</name>
</gene>
<evidence type="ECO:0000313" key="1">
    <source>
        <dbReference type="EMBL" id="PDW00251.1"/>
    </source>
</evidence>
<dbReference type="OrthoDB" id="164158at2"/>
<dbReference type="InterPro" id="IPR029060">
    <property type="entry name" value="PIN-like_dom_sf"/>
</dbReference>
<comment type="caution">
    <text evidence="1">The sequence shown here is derived from an EMBL/GenBank/DDBJ whole genome shotgun (WGS) entry which is preliminary data.</text>
</comment>
<dbReference type="CDD" id="cd09874">
    <property type="entry name" value="PIN_MT3492-like"/>
    <property type="match status" value="1"/>
</dbReference>
<protein>
    <submittedName>
        <fullName evidence="1">Uncharacterized protein</fullName>
    </submittedName>
</protein>
<sequence>MMLFFLDSSALVKRYLTEIGSAWIGSLTDPAAGNSIVVADITRVEVSAAIAARHRTVRGISRDERDALVGLLLYHFDAEYVISSLSNLIIDQAVRLTQTHRLRGYDAVQLATALDMHTTALAAGFSPLTFVAADDDLLAAARAEGLAAENPNLHP</sequence>
<proteinExistence type="predicted"/>
<dbReference type="Proteomes" id="UP000220922">
    <property type="component" value="Unassembled WGS sequence"/>
</dbReference>
<dbReference type="EMBL" id="LYXE01000050">
    <property type="protein sequence ID" value="PDW00251.1"/>
    <property type="molecule type" value="Genomic_DNA"/>
</dbReference>
<dbReference type="SUPFAM" id="SSF88723">
    <property type="entry name" value="PIN domain-like"/>
    <property type="match status" value="1"/>
</dbReference>
<dbReference type="Gene3D" id="3.40.50.1010">
    <property type="entry name" value="5'-nuclease"/>
    <property type="match status" value="1"/>
</dbReference>